<organism evidence="1 2">
    <name type="scientific">Seminavis robusta</name>
    <dbReference type="NCBI Taxonomy" id="568900"/>
    <lineage>
        <taxon>Eukaryota</taxon>
        <taxon>Sar</taxon>
        <taxon>Stramenopiles</taxon>
        <taxon>Ochrophyta</taxon>
        <taxon>Bacillariophyta</taxon>
        <taxon>Bacillariophyceae</taxon>
        <taxon>Bacillariophycidae</taxon>
        <taxon>Naviculales</taxon>
        <taxon>Naviculaceae</taxon>
        <taxon>Seminavis</taxon>
    </lineage>
</organism>
<comment type="caution">
    <text evidence="1">The sequence shown here is derived from an EMBL/GenBank/DDBJ whole genome shotgun (WGS) entry which is preliminary data.</text>
</comment>
<accession>A0A9N8HLU3</accession>
<sequence length="327" mass="37084">MIIIWGRTCRKSLRKDSTAVIGSGARCPRRGCNGVCLLFNVTRYCHLYFIPLCPRGEPREIVQCYICKSMFELAEYRDFQNAAAGLAARQVFQKVGSIMATENSITDLLRRSQNTEAETKARALLKEDPMNFTAMCHLNVALNGLGRTQEADKLASQIVKHWKTHCREKWITRGRPKETSSFPRVMMNKATAEYRLEAKQYFEPEKVNDETVALYKILAHPRTDLSGHEPFLAPDKRMFKLLKVGRSFVLREFGSTKDVVSYMGKQPDIRKATCDVASVLGGGEVQRCPKQQSSQKQWRWLPRKGETMAEMAPPTTAAETKSIPEVV</sequence>
<dbReference type="Proteomes" id="UP001153069">
    <property type="component" value="Unassembled WGS sequence"/>
</dbReference>
<evidence type="ECO:0000313" key="1">
    <source>
        <dbReference type="EMBL" id="CAB9517392.1"/>
    </source>
</evidence>
<dbReference type="EMBL" id="CAICTM010000852">
    <property type="protein sequence ID" value="CAB9517392.1"/>
    <property type="molecule type" value="Genomic_DNA"/>
</dbReference>
<dbReference type="AlphaFoldDB" id="A0A9N8HLU3"/>
<protein>
    <submittedName>
        <fullName evidence="1">Uncharacterized protein</fullName>
    </submittedName>
</protein>
<gene>
    <name evidence="1" type="ORF">SEMRO_853_G211160.1</name>
</gene>
<name>A0A9N8HLU3_9STRA</name>
<proteinExistence type="predicted"/>
<evidence type="ECO:0000313" key="2">
    <source>
        <dbReference type="Proteomes" id="UP001153069"/>
    </source>
</evidence>
<reference evidence="1" key="1">
    <citation type="submission" date="2020-06" db="EMBL/GenBank/DDBJ databases">
        <authorList>
            <consortium name="Plant Systems Biology data submission"/>
        </authorList>
    </citation>
    <scope>NUCLEOTIDE SEQUENCE</scope>
    <source>
        <strain evidence="1">D6</strain>
    </source>
</reference>
<keyword evidence="2" id="KW-1185">Reference proteome</keyword>